<gene>
    <name evidence="3" type="ORF">RJ639_027453</name>
</gene>
<dbReference type="Pfam" id="PF00888">
    <property type="entry name" value="Cullin"/>
    <property type="match status" value="2"/>
</dbReference>
<sequence>DASSKTMTFEDGWPFLQVGVDKLIGIIEGAPSNQFTSEEYMQLYTTVYTICAPNPLGPEVQKLYDQYKKTFEDYITSKVVPSLRGKEDEILLKELVKRWEDHKVMTRWLSRFFHYLDRYFLARRKLPTTSGTSFMIFYKLVGQQIDEALVKNVLNIYLEMAESANKYYEKDFEEAMLKNTAAFAKERASSWIASESHDDYILKIDGCLKEERDRVSRYLPNRSQNKVLEVLEHELRTLCASKLAETKDSDGEAA</sequence>
<evidence type="ECO:0000259" key="2">
    <source>
        <dbReference type="Pfam" id="PF00888"/>
    </source>
</evidence>
<dbReference type="Proteomes" id="UP001188597">
    <property type="component" value="Unassembled WGS sequence"/>
</dbReference>
<dbReference type="AlphaFoldDB" id="A0AA89BFE1"/>
<keyword evidence="4" id="KW-1185">Reference proteome</keyword>
<comment type="similarity">
    <text evidence="1">Belongs to the cullin family.</text>
</comment>
<dbReference type="GO" id="GO:0031625">
    <property type="term" value="F:ubiquitin protein ligase binding"/>
    <property type="evidence" value="ECO:0007669"/>
    <property type="project" value="InterPro"/>
</dbReference>
<feature type="non-terminal residue" evidence="3">
    <location>
        <position position="1"/>
    </location>
</feature>
<dbReference type="SUPFAM" id="SSF74788">
    <property type="entry name" value="Cullin repeat-like"/>
    <property type="match status" value="1"/>
</dbReference>
<proteinExistence type="inferred from homology"/>
<evidence type="ECO:0000313" key="3">
    <source>
        <dbReference type="EMBL" id="KAK3038968.1"/>
    </source>
</evidence>
<evidence type="ECO:0000256" key="1">
    <source>
        <dbReference type="ARBA" id="ARBA00006019"/>
    </source>
</evidence>
<dbReference type="InterPro" id="IPR016159">
    <property type="entry name" value="Cullin_repeat-like_dom_sf"/>
</dbReference>
<feature type="domain" description="Cullin N-terminal" evidence="2">
    <location>
        <begin position="142"/>
        <end position="245"/>
    </location>
</feature>
<feature type="domain" description="Cullin N-terminal" evidence="2">
    <location>
        <begin position="13"/>
        <end position="139"/>
    </location>
</feature>
<dbReference type="GO" id="GO:0006511">
    <property type="term" value="P:ubiquitin-dependent protein catabolic process"/>
    <property type="evidence" value="ECO:0007669"/>
    <property type="project" value="InterPro"/>
</dbReference>
<dbReference type="InterPro" id="IPR045093">
    <property type="entry name" value="Cullin"/>
</dbReference>
<dbReference type="Gene3D" id="1.20.1310.10">
    <property type="entry name" value="Cullin Repeats"/>
    <property type="match status" value="2"/>
</dbReference>
<comment type="caution">
    <text evidence="3">The sequence shown here is derived from an EMBL/GenBank/DDBJ whole genome shotgun (WGS) entry which is preliminary data.</text>
</comment>
<organism evidence="3 4">
    <name type="scientific">Escallonia herrerae</name>
    <dbReference type="NCBI Taxonomy" id="1293975"/>
    <lineage>
        <taxon>Eukaryota</taxon>
        <taxon>Viridiplantae</taxon>
        <taxon>Streptophyta</taxon>
        <taxon>Embryophyta</taxon>
        <taxon>Tracheophyta</taxon>
        <taxon>Spermatophyta</taxon>
        <taxon>Magnoliopsida</taxon>
        <taxon>eudicotyledons</taxon>
        <taxon>Gunneridae</taxon>
        <taxon>Pentapetalae</taxon>
        <taxon>asterids</taxon>
        <taxon>campanulids</taxon>
        <taxon>Escalloniales</taxon>
        <taxon>Escalloniaceae</taxon>
        <taxon>Escallonia</taxon>
    </lineage>
</organism>
<protein>
    <recommendedName>
        <fullName evidence="2">Cullin N-terminal domain-containing protein</fullName>
    </recommendedName>
</protein>
<evidence type="ECO:0000313" key="4">
    <source>
        <dbReference type="Proteomes" id="UP001188597"/>
    </source>
</evidence>
<reference evidence="3" key="1">
    <citation type="submission" date="2022-12" db="EMBL/GenBank/DDBJ databases">
        <title>Draft genome assemblies for two species of Escallonia (Escalloniales).</title>
        <authorList>
            <person name="Chanderbali A."/>
            <person name="Dervinis C."/>
            <person name="Anghel I."/>
            <person name="Soltis D."/>
            <person name="Soltis P."/>
            <person name="Zapata F."/>
        </authorList>
    </citation>
    <scope>NUCLEOTIDE SEQUENCE</scope>
    <source>
        <strain evidence="3">UCBG64.0493</strain>
        <tissue evidence="3">Leaf</tissue>
    </source>
</reference>
<dbReference type="EMBL" id="JAVXUP010000085">
    <property type="protein sequence ID" value="KAK3038968.1"/>
    <property type="molecule type" value="Genomic_DNA"/>
</dbReference>
<dbReference type="InterPro" id="IPR001373">
    <property type="entry name" value="Cullin_N"/>
</dbReference>
<accession>A0AA89BFE1</accession>
<name>A0AA89BFE1_9ASTE</name>
<dbReference type="PANTHER" id="PTHR11932">
    <property type="entry name" value="CULLIN"/>
    <property type="match status" value="1"/>
</dbReference>